<evidence type="ECO:0000313" key="2">
    <source>
        <dbReference type="EMBL" id="RAY13344.1"/>
    </source>
</evidence>
<protein>
    <submittedName>
        <fullName evidence="2">Uncharacterized protein</fullName>
    </submittedName>
</protein>
<evidence type="ECO:0000313" key="3">
    <source>
        <dbReference type="Proteomes" id="UP000251891"/>
    </source>
</evidence>
<reference evidence="2 3" key="1">
    <citation type="submission" date="2018-06" db="EMBL/GenBank/DDBJ databases">
        <title>Actinomadura craniellae sp. nov. isolated from marine sponge Craniella sp.</title>
        <authorList>
            <person name="Li L."/>
            <person name="Xu Q.H."/>
            <person name="Lin H.W."/>
            <person name="Lu Y.H."/>
        </authorList>
    </citation>
    <scope>NUCLEOTIDE SEQUENCE [LARGE SCALE GENOMIC DNA]</scope>
    <source>
        <strain evidence="2 3">LHW63021</strain>
    </source>
</reference>
<dbReference type="AlphaFoldDB" id="A0A365H2L2"/>
<proteinExistence type="predicted"/>
<evidence type="ECO:0000256" key="1">
    <source>
        <dbReference type="SAM" id="MobiDB-lite"/>
    </source>
</evidence>
<organism evidence="2 3">
    <name type="scientific">Actinomadura craniellae</name>
    <dbReference type="NCBI Taxonomy" id="2231787"/>
    <lineage>
        <taxon>Bacteria</taxon>
        <taxon>Bacillati</taxon>
        <taxon>Actinomycetota</taxon>
        <taxon>Actinomycetes</taxon>
        <taxon>Streptosporangiales</taxon>
        <taxon>Thermomonosporaceae</taxon>
        <taxon>Actinomadura</taxon>
    </lineage>
</organism>
<keyword evidence="3" id="KW-1185">Reference proteome</keyword>
<dbReference type="OrthoDB" id="3479562at2"/>
<name>A0A365H2L2_9ACTN</name>
<dbReference type="RefSeq" id="WP_111869468.1">
    <property type="nucleotide sequence ID" value="NZ_QLYX01000009.1"/>
</dbReference>
<feature type="compositionally biased region" description="Low complexity" evidence="1">
    <location>
        <begin position="100"/>
        <end position="123"/>
    </location>
</feature>
<feature type="region of interest" description="Disordered" evidence="1">
    <location>
        <begin position="96"/>
        <end position="129"/>
    </location>
</feature>
<accession>A0A365H2L2</accession>
<comment type="caution">
    <text evidence="2">The sequence shown here is derived from an EMBL/GenBank/DDBJ whole genome shotgun (WGS) entry which is preliminary data.</text>
</comment>
<dbReference type="EMBL" id="QLYX01000009">
    <property type="protein sequence ID" value="RAY13344.1"/>
    <property type="molecule type" value="Genomic_DNA"/>
</dbReference>
<sequence length="129" mass="13610">MTMQQPRQDPHALRFGHLTRLCFALGVRGRTSMLVHPAAGESVLWVPLLYPPAVRIGVGAVESGGRWLYAWGPGGQWSVADEPDHAAGRIIATAEAVGRPPAGQGPSPVPPRARAGGRVAAPRGRGRRA</sequence>
<dbReference type="Proteomes" id="UP000251891">
    <property type="component" value="Unassembled WGS sequence"/>
</dbReference>
<gene>
    <name evidence="2" type="ORF">DPM19_19915</name>
</gene>